<sequence length="155" mass="17209">MRDKAKFAEDVRNHVCNVLLSEGMIDLAFDAKLTCDEVLDTLQPLLTRNTPFRAQTLLHSALADPRRTLDVLDSTLSTLKQLPQWHASALQDAVTQAAALHEIAAPNAHVICKCWMLFGPSPLNVYSCMQALGRDSVCRRCEAVLESFRSNLMVS</sequence>
<dbReference type="EMBL" id="FNDI01000053">
    <property type="protein sequence ID" value="SDJ47387.1"/>
    <property type="molecule type" value="Genomic_DNA"/>
</dbReference>
<dbReference type="GO" id="GO:0004812">
    <property type="term" value="F:aminoacyl-tRNA ligase activity"/>
    <property type="evidence" value="ECO:0007669"/>
    <property type="project" value="UniProtKB-KW"/>
</dbReference>
<keyword evidence="8" id="KW-1185">Reference proteome</keyword>
<organism evidence="7 8">
    <name type="scientific">Paraburkholderia steynii</name>
    <dbReference type="NCBI Taxonomy" id="1245441"/>
    <lineage>
        <taxon>Bacteria</taxon>
        <taxon>Pseudomonadati</taxon>
        <taxon>Pseudomonadota</taxon>
        <taxon>Betaproteobacteria</taxon>
        <taxon>Burkholderiales</taxon>
        <taxon>Burkholderiaceae</taxon>
        <taxon>Paraburkholderia</taxon>
    </lineage>
</organism>
<evidence type="ECO:0000256" key="1">
    <source>
        <dbReference type="ARBA" id="ARBA00022598"/>
    </source>
</evidence>
<dbReference type="InterPro" id="IPR020751">
    <property type="entry name" value="aa-tRNA-synth_I_codon-bd_sub2"/>
</dbReference>
<protein>
    <recommendedName>
        <fullName evidence="6">Aminoacyl-tRNA synthetase class I anticodon-binding domain-containing protein</fullName>
    </recommendedName>
</protein>
<evidence type="ECO:0000259" key="6">
    <source>
        <dbReference type="Pfam" id="PF19269"/>
    </source>
</evidence>
<dbReference type="GO" id="GO:0006412">
    <property type="term" value="P:translation"/>
    <property type="evidence" value="ECO:0007669"/>
    <property type="project" value="UniProtKB-KW"/>
</dbReference>
<keyword evidence="3" id="KW-0067">ATP-binding</keyword>
<evidence type="ECO:0000313" key="8">
    <source>
        <dbReference type="Proteomes" id="UP000198900"/>
    </source>
</evidence>
<dbReference type="Pfam" id="PF19269">
    <property type="entry name" value="Anticodon_2"/>
    <property type="match status" value="1"/>
</dbReference>
<evidence type="ECO:0000256" key="3">
    <source>
        <dbReference type="ARBA" id="ARBA00022840"/>
    </source>
</evidence>
<dbReference type="InterPro" id="IPR008925">
    <property type="entry name" value="aa_tRNA-synth_I_cd-bd_sf"/>
</dbReference>
<keyword evidence="1" id="KW-0436">Ligase</keyword>
<evidence type="ECO:0000256" key="5">
    <source>
        <dbReference type="ARBA" id="ARBA00023146"/>
    </source>
</evidence>
<dbReference type="InterPro" id="IPR045462">
    <property type="entry name" value="aa-tRNA-synth_I_cd-bd"/>
</dbReference>
<evidence type="ECO:0000256" key="2">
    <source>
        <dbReference type="ARBA" id="ARBA00022741"/>
    </source>
</evidence>
<evidence type="ECO:0000313" key="7">
    <source>
        <dbReference type="EMBL" id="SDJ47387.1"/>
    </source>
</evidence>
<dbReference type="Proteomes" id="UP000198900">
    <property type="component" value="Unassembled WGS sequence"/>
</dbReference>
<feature type="domain" description="Aminoacyl-tRNA synthetase class I anticodon-binding" evidence="6">
    <location>
        <begin position="34"/>
        <end position="144"/>
    </location>
</feature>
<dbReference type="Gene3D" id="1.10.10.350">
    <property type="match status" value="1"/>
</dbReference>
<dbReference type="GO" id="GO:0005524">
    <property type="term" value="F:ATP binding"/>
    <property type="evidence" value="ECO:0007669"/>
    <property type="project" value="UniProtKB-KW"/>
</dbReference>
<evidence type="ECO:0000256" key="4">
    <source>
        <dbReference type="ARBA" id="ARBA00022917"/>
    </source>
</evidence>
<gene>
    <name evidence="7" type="ORF">SAMN04487926_15329</name>
</gene>
<keyword evidence="5" id="KW-0030">Aminoacyl-tRNA synthetase</keyword>
<keyword evidence="2" id="KW-0547">Nucleotide-binding</keyword>
<comment type="caution">
    <text evidence="7">The sequence shown here is derived from an EMBL/GenBank/DDBJ whole genome shotgun (WGS) entry which is preliminary data.</text>
</comment>
<reference evidence="7" key="1">
    <citation type="submission" date="2016-10" db="EMBL/GenBank/DDBJ databases">
        <authorList>
            <person name="Varghese N."/>
            <person name="Submissions S."/>
        </authorList>
    </citation>
    <scope>NUCLEOTIDE SEQUENCE [LARGE SCALE GENOMIC DNA]</scope>
    <source>
        <strain evidence="7">YR281</strain>
    </source>
</reference>
<name>A0A7Z7FQC1_9BURK</name>
<keyword evidence="4" id="KW-0648">Protein biosynthesis</keyword>
<accession>A0A7Z7FQC1</accession>
<proteinExistence type="predicted"/>
<dbReference type="GO" id="GO:0000049">
    <property type="term" value="F:tRNA binding"/>
    <property type="evidence" value="ECO:0007669"/>
    <property type="project" value="InterPro"/>
</dbReference>
<dbReference type="AlphaFoldDB" id="A0A7Z7FQC1"/>
<dbReference type="SUPFAM" id="SSF48163">
    <property type="entry name" value="An anticodon-binding domain of class I aminoacyl-tRNA synthetases"/>
    <property type="match status" value="1"/>
</dbReference>